<name>A0A067BL88_SAPPC</name>
<keyword evidence="2" id="KW-1185">Reference proteome</keyword>
<gene>
    <name evidence="1" type="ORF">SPRG_17041</name>
</gene>
<dbReference type="AlphaFoldDB" id="A0A067BL88"/>
<organism evidence="1 2">
    <name type="scientific">Saprolegnia parasitica (strain CBS 223.65)</name>
    <dbReference type="NCBI Taxonomy" id="695850"/>
    <lineage>
        <taxon>Eukaryota</taxon>
        <taxon>Sar</taxon>
        <taxon>Stramenopiles</taxon>
        <taxon>Oomycota</taxon>
        <taxon>Saprolegniomycetes</taxon>
        <taxon>Saprolegniales</taxon>
        <taxon>Saprolegniaceae</taxon>
        <taxon>Saprolegnia</taxon>
    </lineage>
</organism>
<dbReference type="KEGG" id="spar:SPRG_17041"/>
<evidence type="ECO:0000313" key="1">
    <source>
        <dbReference type="EMBL" id="KDO17500.1"/>
    </source>
</evidence>
<protein>
    <submittedName>
        <fullName evidence="1">Uncharacterized protein</fullName>
    </submittedName>
</protein>
<dbReference type="GeneID" id="24138606"/>
<evidence type="ECO:0000313" key="2">
    <source>
        <dbReference type="Proteomes" id="UP000030745"/>
    </source>
</evidence>
<dbReference type="RefSeq" id="XP_012211795.1">
    <property type="nucleotide sequence ID" value="XM_012356405.1"/>
</dbReference>
<reference evidence="1 2" key="1">
    <citation type="journal article" date="2013" name="PLoS Genet.">
        <title>Distinctive expansion of potential virulence genes in the genome of the oomycete fish pathogen Saprolegnia parasitica.</title>
        <authorList>
            <person name="Jiang R.H."/>
            <person name="de Bruijn I."/>
            <person name="Haas B.J."/>
            <person name="Belmonte R."/>
            <person name="Lobach L."/>
            <person name="Christie J."/>
            <person name="van den Ackerveken G."/>
            <person name="Bottin A."/>
            <person name="Bulone V."/>
            <person name="Diaz-Moreno S.M."/>
            <person name="Dumas B."/>
            <person name="Fan L."/>
            <person name="Gaulin E."/>
            <person name="Govers F."/>
            <person name="Grenville-Briggs L.J."/>
            <person name="Horner N.R."/>
            <person name="Levin J.Z."/>
            <person name="Mammella M."/>
            <person name="Meijer H.J."/>
            <person name="Morris P."/>
            <person name="Nusbaum C."/>
            <person name="Oome S."/>
            <person name="Phillips A.J."/>
            <person name="van Rooyen D."/>
            <person name="Rzeszutek E."/>
            <person name="Saraiva M."/>
            <person name="Secombes C.J."/>
            <person name="Seidl M.F."/>
            <person name="Snel B."/>
            <person name="Stassen J.H."/>
            <person name="Sykes S."/>
            <person name="Tripathy S."/>
            <person name="van den Berg H."/>
            <person name="Vega-Arreguin J.C."/>
            <person name="Wawra S."/>
            <person name="Young S.K."/>
            <person name="Zeng Q."/>
            <person name="Dieguez-Uribeondo J."/>
            <person name="Russ C."/>
            <person name="Tyler B.M."/>
            <person name="van West P."/>
        </authorList>
    </citation>
    <scope>NUCLEOTIDE SEQUENCE [LARGE SCALE GENOMIC DNA]</scope>
    <source>
        <strain evidence="1 2">CBS 223.65</strain>
    </source>
</reference>
<dbReference type="Proteomes" id="UP000030745">
    <property type="component" value="Unassembled WGS sequence"/>
</dbReference>
<sequence length="72" mass="8057">MRQSEYKVVIDNSYDLGFEVHVARRPLHEPHSCSFDHKLDATEFIVNVWSSLAAAMGSVAHVLTATDPTARM</sequence>
<accession>A0A067BL88</accession>
<dbReference type="VEuPathDB" id="FungiDB:SPRG_17041"/>
<proteinExistence type="predicted"/>
<dbReference type="EMBL" id="KK583645">
    <property type="protein sequence ID" value="KDO17500.1"/>
    <property type="molecule type" value="Genomic_DNA"/>
</dbReference>